<reference evidence="4 5" key="1">
    <citation type="submission" date="2023-06" db="EMBL/GenBank/DDBJ databases">
        <authorList>
            <person name="Oyuntsetseg B."/>
            <person name="Kim S.B."/>
        </authorList>
    </citation>
    <scope>NUCLEOTIDE SEQUENCE [LARGE SCALE GENOMIC DNA]</scope>
    <source>
        <strain evidence="4 5">2-15</strain>
    </source>
</reference>
<feature type="compositionally biased region" description="Polar residues" evidence="1">
    <location>
        <begin position="62"/>
        <end position="77"/>
    </location>
</feature>
<organism evidence="4 5">
    <name type="scientific">Amycolatopsis carbonis</name>
    <dbReference type="NCBI Taxonomy" id="715471"/>
    <lineage>
        <taxon>Bacteria</taxon>
        <taxon>Bacillati</taxon>
        <taxon>Actinomycetota</taxon>
        <taxon>Actinomycetes</taxon>
        <taxon>Pseudonocardiales</taxon>
        <taxon>Pseudonocardiaceae</taxon>
        <taxon>Amycolatopsis</taxon>
    </lineage>
</organism>
<dbReference type="Proteomes" id="UP001236014">
    <property type="component" value="Chromosome"/>
</dbReference>
<dbReference type="KEGG" id="acab:QRX50_23115"/>
<evidence type="ECO:0000256" key="1">
    <source>
        <dbReference type="SAM" id="MobiDB-lite"/>
    </source>
</evidence>
<gene>
    <name evidence="4" type="ORF">QRX50_23115</name>
</gene>
<keyword evidence="2" id="KW-0472">Membrane</keyword>
<evidence type="ECO:0000313" key="5">
    <source>
        <dbReference type="Proteomes" id="UP001236014"/>
    </source>
</evidence>
<keyword evidence="5" id="KW-1185">Reference proteome</keyword>
<sequence>MTRFVTKAAILAVAALPALAPVAAAQTTQTVKAVDEKTGPVSFANVASVRLGSDPQHGGSLITETQRSPLTPGQSKLSADRVAVPKNDGERSTFGGNWEIDLGKFGDAPTSPYPAGIASRDHNVVAALQATNVPAAVAETNYALRDNARGKARPVDNTMLVLENARSAADCSAPNKVTGTTTLTRLWVRGEDDTLKQVTMPAGSGSLSVKNLRLGAPRAVEGADATKSLSDVVVSRVSSFDQLIRQDGWRNGDVTAQAGWRVDVTTHVRNESGDPLPDVSTTLVLGGVSCSIPKNFVAVSGGSGNGATATQPPVPTEVPAGYLGTAAAAPSSDYRLPLGLGLLVAGLVFGGLAIGLGRRRTARSRGE</sequence>
<evidence type="ECO:0000256" key="3">
    <source>
        <dbReference type="SAM" id="SignalP"/>
    </source>
</evidence>
<keyword evidence="2" id="KW-0812">Transmembrane</keyword>
<proteinExistence type="predicted"/>
<dbReference type="AlphaFoldDB" id="A0A9Y2MYF9"/>
<keyword evidence="2" id="KW-1133">Transmembrane helix</keyword>
<accession>A0A9Y2MYF9</accession>
<feature type="signal peptide" evidence="3">
    <location>
        <begin position="1"/>
        <end position="20"/>
    </location>
</feature>
<dbReference type="EMBL" id="CP127294">
    <property type="protein sequence ID" value="WIX83441.1"/>
    <property type="molecule type" value="Genomic_DNA"/>
</dbReference>
<feature type="region of interest" description="Disordered" evidence="1">
    <location>
        <begin position="52"/>
        <end position="95"/>
    </location>
</feature>
<keyword evidence="3" id="KW-0732">Signal</keyword>
<feature type="transmembrane region" description="Helical" evidence="2">
    <location>
        <begin position="336"/>
        <end position="356"/>
    </location>
</feature>
<dbReference type="RefSeq" id="WP_285973991.1">
    <property type="nucleotide sequence ID" value="NZ_CP127294.1"/>
</dbReference>
<name>A0A9Y2MYF9_9PSEU</name>
<feature type="chain" id="PRO_5040796465" evidence="3">
    <location>
        <begin position="21"/>
        <end position="367"/>
    </location>
</feature>
<evidence type="ECO:0000313" key="4">
    <source>
        <dbReference type="EMBL" id="WIX83441.1"/>
    </source>
</evidence>
<evidence type="ECO:0000256" key="2">
    <source>
        <dbReference type="SAM" id="Phobius"/>
    </source>
</evidence>
<protein>
    <submittedName>
        <fullName evidence="4">Uncharacterized protein</fullName>
    </submittedName>
</protein>